<evidence type="ECO:0000313" key="1">
    <source>
        <dbReference type="EMBL" id="HBP28170.1"/>
    </source>
</evidence>
<comment type="caution">
    <text evidence="1">The sequence shown here is derived from an EMBL/GenBank/DDBJ whole genome shotgun (WGS) entry which is preliminary data.</text>
</comment>
<dbReference type="AlphaFoldDB" id="A0A356LAY0"/>
<proteinExistence type="predicted"/>
<dbReference type="GO" id="GO:0005975">
    <property type="term" value="P:carbohydrate metabolic process"/>
    <property type="evidence" value="ECO:0007669"/>
    <property type="project" value="InterPro"/>
</dbReference>
<dbReference type="SUPFAM" id="SSF48208">
    <property type="entry name" value="Six-hairpin glycosidases"/>
    <property type="match status" value="1"/>
</dbReference>
<dbReference type="EMBL" id="DOEK01000004">
    <property type="protein sequence ID" value="HBP28170.1"/>
    <property type="molecule type" value="Genomic_DNA"/>
</dbReference>
<protein>
    <submittedName>
        <fullName evidence="1">Glucuronyl hydrolase</fullName>
    </submittedName>
</protein>
<dbReference type="Gene3D" id="1.50.10.10">
    <property type="match status" value="1"/>
</dbReference>
<accession>A0A356LAY0</accession>
<reference evidence="1 2" key="1">
    <citation type="journal article" date="2018" name="Nat. Biotechnol.">
        <title>A standardized bacterial taxonomy based on genome phylogeny substantially revises the tree of life.</title>
        <authorList>
            <person name="Parks D.H."/>
            <person name="Chuvochina M."/>
            <person name="Waite D.W."/>
            <person name="Rinke C."/>
            <person name="Skarshewski A."/>
            <person name="Chaumeil P.A."/>
            <person name="Hugenholtz P."/>
        </authorList>
    </citation>
    <scope>NUCLEOTIDE SEQUENCE [LARGE SCALE GENOMIC DNA]</scope>
    <source>
        <strain evidence="1">UBA10707</strain>
    </source>
</reference>
<sequence length="366" mass="40491">MAAHDVHDAHDARVGEAPQNPLVHDIFRHMDRIAQACDSQFPLYRKARDQPWKLSRRGSWLGGFWAALWWKRAAVERTATSIDTARQWSRRLEPVLPQASINRSFVFWYGAGVANQYDSDSAWHALSSAACARLRNSYDHQQKMYPLGQDMGGGPEGDRILNVDSLASLLLLTHLHGDPLDMTLGRQHLDTCVAQLADADGRWATQVMPGVAHENRHASLIWSARGQAWAMLGLAQAVRCYGDDYQAAALLACQWWRQVRSQQNQPAESSRPWPLPSAAAGASEFDPCASAIACVALEQMSRQMSGQPWLREAAQQERANLVSCMVGENGIFAGHLYKVDAQAASIVETPCALYFLLEAVMAAVSD</sequence>
<keyword evidence="1" id="KW-0378">Hydrolase</keyword>
<gene>
    <name evidence="1" type="ORF">DD666_01985</name>
</gene>
<organism evidence="1 2">
    <name type="scientific">Advenella kashmirensis</name>
    <dbReference type="NCBI Taxonomy" id="310575"/>
    <lineage>
        <taxon>Bacteria</taxon>
        <taxon>Pseudomonadati</taxon>
        <taxon>Pseudomonadota</taxon>
        <taxon>Betaproteobacteria</taxon>
        <taxon>Burkholderiales</taxon>
        <taxon>Alcaligenaceae</taxon>
    </lineage>
</organism>
<name>A0A356LAY0_9BURK</name>
<dbReference type="Proteomes" id="UP000264036">
    <property type="component" value="Unassembled WGS sequence"/>
</dbReference>
<dbReference type="GO" id="GO:0016787">
    <property type="term" value="F:hydrolase activity"/>
    <property type="evidence" value="ECO:0007669"/>
    <property type="project" value="UniProtKB-KW"/>
</dbReference>
<dbReference type="InterPro" id="IPR012341">
    <property type="entry name" value="6hp_glycosidase-like_sf"/>
</dbReference>
<evidence type="ECO:0000313" key="2">
    <source>
        <dbReference type="Proteomes" id="UP000264036"/>
    </source>
</evidence>
<dbReference type="InterPro" id="IPR008928">
    <property type="entry name" value="6-hairpin_glycosidase_sf"/>
</dbReference>